<keyword evidence="2" id="KW-1185">Reference proteome</keyword>
<protein>
    <submittedName>
        <fullName evidence="3">FERM domain-containing protein</fullName>
    </submittedName>
</protein>
<dbReference type="SMART" id="SM00295">
    <property type="entry name" value="B41"/>
    <property type="match status" value="1"/>
</dbReference>
<dbReference type="GO" id="GO:0031032">
    <property type="term" value="P:actomyosin structure organization"/>
    <property type="evidence" value="ECO:0007669"/>
    <property type="project" value="TreeGrafter"/>
</dbReference>
<organism evidence="2 3">
    <name type="scientific">Heterorhabditis bacteriophora</name>
    <name type="common">Entomopathogenic nematode worm</name>
    <dbReference type="NCBI Taxonomy" id="37862"/>
    <lineage>
        <taxon>Eukaryota</taxon>
        <taxon>Metazoa</taxon>
        <taxon>Ecdysozoa</taxon>
        <taxon>Nematoda</taxon>
        <taxon>Chromadorea</taxon>
        <taxon>Rhabditida</taxon>
        <taxon>Rhabditina</taxon>
        <taxon>Rhabditomorpha</taxon>
        <taxon>Strongyloidea</taxon>
        <taxon>Heterorhabditidae</taxon>
        <taxon>Heterorhabditis</taxon>
    </lineage>
</organism>
<dbReference type="AlphaFoldDB" id="A0A1I7XJP9"/>
<evidence type="ECO:0000259" key="1">
    <source>
        <dbReference type="PROSITE" id="PS50057"/>
    </source>
</evidence>
<name>A0A1I7XJP9_HETBA</name>
<dbReference type="InterPro" id="IPR014352">
    <property type="entry name" value="FERM/acyl-CoA-bd_prot_sf"/>
</dbReference>
<proteinExistence type="predicted"/>
<dbReference type="PROSITE" id="PS00660">
    <property type="entry name" value="FERM_1"/>
    <property type="match status" value="1"/>
</dbReference>
<dbReference type="InterPro" id="IPR000299">
    <property type="entry name" value="FERM_domain"/>
</dbReference>
<dbReference type="InterPro" id="IPR019749">
    <property type="entry name" value="Band_41_domain"/>
</dbReference>
<dbReference type="InterPro" id="IPR029071">
    <property type="entry name" value="Ubiquitin-like_domsf"/>
</dbReference>
<reference evidence="3" key="1">
    <citation type="submission" date="2016-11" db="UniProtKB">
        <authorList>
            <consortium name="WormBaseParasite"/>
        </authorList>
    </citation>
    <scope>IDENTIFICATION</scope>
</reference>
<dbReference type="WBParaSite" id="Hba_17743">
    <property type="protein sequence ID" value="Hba_17743"/>
    <property type="gene ID" value="Hba_17743"/>
</dbReference>
<dbReference type="CDD" id="cd14473">
    <property type="entry name" value="FERM_B-lobe"/>
    <property type="match status" value="1"/>
</dbReference>
<evidence type="ECO:0000313" key="3">
    <source>
        <dbReference type="WBParaSite" id="Hba_17743"/>
    </source>
</evidence>
<dbReference type="CDD" id="cd17108">
    <property type="entry name" value="FERM_F1_EPB41L5_like"/>
    <property type="match status" value="1"/>
</dbReference>
<dbReference type="Gene3D" id="3.10.20.90">
    <property type="entry name" value="Phosphatidylinositol 3-kinase Catalytic Subunit, Chain A, domain 1"/>
    <property type="match status" value="1"/>
</dbReference>
<dbReference type="FunFam" id="1.20.80.10:FF:000003">
    <property type="entry name" value="Tyrosine-protein phosphatase non-receptor type 4"/>
    <property type="match status" value="1"/>
</dbReference>
<dbReference type="PANTHER" id="PTHR23280">
    <property type="entry name" value="4.1 G PROTEIN"/>
    <property type="match status" value="1"/>
</dbReference>
<dbReference type="PANTHER" id="PTHR23280:SF25">
    <property type="entry name" value="MOESIN_EZRIN_RADIXIN HOMOLOG 1"/>
    <property type="match status" value="1"/>
</dbReference>
<dbReference type="InterPro" id="IPR019747">
    <property type="entry name" value="FERM_CS"/>
</dbReference>
<sequence length="265" mass="31069">MPSIFRSLSARFRRQNQREVQAQIDHRRQLSCKVLLLDGTDLNIVVPKNAIGKDVYEQVFYSLDLEEKDFFGLQFTDHYHVQHWLDPVKKLIKQVPIGPPFTFRFRVKFYTSEPSNNLKEELTRLGLIITHNYYSFIVFRLIIFIIPYRYQLFLQLKQDILTGKLPSSKDVATDLAAYSLQSELGDFNPIEHTPLFISEFRFHPEQDAKMELDILERYKMCRGQTPAQAEVNYLNKAKWLELYGVDMHTVEGKDGNQLVTIICNS</sequence>
<dbReference type="PROSITE" id="PS50057">
    <property type="entry name" value="FERM_3"/>
    <property type="match status" value="1"/>
</dbReference>
<dbReference type="SUPFAM" id="SSF54236">
    <property type="entry name" value="Ubiquitin-like"/>
    <property type="match status" value="1"/>
</dbReference>
<dbReference type="Pfam" id="PF00373">
    <property type="entry name" value="FERM_M"/>
    <property type="match status" value="1"/>
</dbReference>
<accession>A0A1I7XJP9</accession>
<dbReference type="FunFam" id="3.10.20.90:FF:000024">
    <property type="entry name" value="Erythrocyte membrane protein band 4.1-like 5"/>
    <property type="match status" value="1"/>
</dbReference>
<evidence type="ECO:0000313" key="2">
    <source>
        <dbReference type="Proteomes" id="UP000095283"/>
    </source>
</evidence>
<dbReference type="PROSITE" id="PS00661">
    <property type="entry name" value="FERM_2"/>
    <property type="match status" value="1"/>
</dbReference>
<dbReference type="SUPFAM" id="SSF47031">
    <property type="entry name" value="Second domain of FERM"/>
    <property type="match status" value="1"/>
</dbReference>
<dbReference type="PRINTS" id="PR00935">
    <property type="entry name" value="BAND41"/>
</dbReference>
<dbReference type="Gene3D" id="1.20.80.10">
    <property type="match status" value="1"/>
</dbReference>
<dbReference type="InterPro" id="IPR018979">
    <property type="entry name" value="FERM_N"/>
</dbReference>
<dbReference type="GO" id="GO:0005856">
    <property type="term" value="C:cytoskeleton"/>
    <property type="evidence" value="ECO:0007669"/>
    <property type="project" value="TreeGrafter"/>
</dbReference>
<dbReference type="Pfam" id="PF09379">
    <property type="entry name" value="FERM_N"/>
    <property type="match status" value="1"/>
</dbReference>
<dbReference type="InterPro" id="IPR019748">
    <property type="entry name" value="FERM_central"/>
</dbReference>
<dbReference type="InterPro" id="IPR035963">
    <property type="entry name" value="FERM_2"/>
</dbReference>
<dbReference type="Proteomes" id="UP000095283">
    <property type="component" value="Unplaced"/>
</dbReference>
<feature type="domain" description="FERM" evidence="1">
    <location>
        <begin position="30"/>
        <end position="265"/>
    </location>
</feature>